<keyword evidence="3 4" id="KW-0413">Isomerase</keyword>
<dbReference type="InterPro" id="IPR008928">
    <property type="entry name" value="6-hairpin_glycosidase_sf"/>
</dbReference>
<evidence type="ECO:0000256" key="2">
    <source>
        <dbReference type="ARBA" id="ARBA00008558"/>
    </source>
</evidence>
<evidence type="ECO:0000256" key="4">
    <source>
        <dbReference type="HAMAP-Rule" id="MF_00929"/>
    </source>
</evidence>
<dbReference type="InterPro" id="IPR012341">
    <property type="entry name" value="6hp_glycosidase-like_sf"/>
</dbReference>
<proteinExistence type="inferred from homology"/>
<protein>
    <recommendedName>
        <fullName evidence="4">Cellobiose 2-epimerase</fullName>
        <shortName evidence="4">CE</shortName>
        <ecNumber evidence="4">5.1.3.11</ecNumber>
    </recommendedName>
</protein>
<evidence type="ECO:0000313" key="5">
    <source>
        <dbReference type="EMBL" id="SFF12478.1"/>
    </source>
</evidence>
<evidence type="ECO:0000256" key="3">
    <source>
        <dbReference type="ARBA" id="ARBA00023235"/>
    </source>
</evidence>
<dbReference type="GO" id="GO:0047736">
    <property type="term" value="F:cellobiose epimerase activity"/>
    <property type="evidence" value="ECO:0007669"/>
    <property type="project" value="UniProtKB-UniRule"/>
</dbReference>
<accession>A0A1I2G5M7</accession>
<dbReference type="Gene3D" id="1.50.10.10">
    <property type="match status" value="1"/>
</dbReference>
<dbReference type="InterPro" id="IPR010819">
    <property type="entry name" value="AGE/CE"/>
</dbReference>
<comment type="similarity">
    <text evidence="2">Belongs to the N-acylglucosamine 2-epimerase family.</text>
</comment>
<evidence type="ECO:0000256" key="1">
    <source>
        <dbReference type="ARBA" id="ARBA00001470"/>
    </source>
</evidence>
<dbReference type="HAMAP" id="MF_00929">
    <property type="entry name" value="Cellobiose_2_epim"/>
    <property type="match status" value="1"/>
</dbReference>
<dbReference type="SUPFAM" id="SSF48208">
    <property type="entry name" value="Six-hairpin glycosidases"/>
    <property type="match status" value="1"/>
</dbReference>
<evidence type="ECO:0000313" key="6">
    <source>
        <dbReference type="Proteomes" id="UP000198964"/>
    </source>
</evidence>
<dbReference type="RefSeq" id="WP_093919369.1">
    <property type="nucleotide sequence ID" value="NZ_FONW01000002.1"/>
</dbReference>
<dbReference type="STRING" id="655355.SAMN05216283_102744"/>
<dbReference type="GO" id="GO:0005975">
    <property type="term" value="P:carbohydrate metabolic process"/>
    <property type="evidence" value="ECO:0007669"/>
    <property type="project" value="InterPro"/>
</dbReference>
<reference evidence="5 6" key="1">
    <citation type="submission" date="2016-10" db="EMBL/GenBank/DDBJ databases">
        <authorList>
            <person name="de Groot N.N."/>
        </authorList>
    </citation>
    <scope>NUCLEOTIDE SEQUENCE [LARGE SCALE GENOMIC DNA]</scope>
    <source>
        <strain evidence="5 6">CGMCC 1.9156</strain>
    </source>
</reference>
<dbReference type="EC" id="5.1.3.11" evidence="4"/>
<dbReference type="Proteomes" id="UP000198964">
    <property type="component" value="Unassembled WGS sequence"/>
</dbReference>
<gene>
    <name evidence="5" type="ORF">SAMN05216283_102744</name>
</gene>
<comment type="similarity">
    <text evidence="4">Belongs to the cellobiose 2-epimerase family.</text>
</comment>
<keyword evidence="6" id="KW-1185">Reference proteome</keyword>
<dbReference type="AlphaFoldDB" id="A0A1I2G5M7"/>
<name>A0A1I2G5M7_9BACT</name>
<comment type="catalytic activity">
    <reaction evidence="1 4">
        <text>D-cellobiose = beta-D-glucosyl-(1-&gt;4)-D-mannopyranose</text>
        <dbReference type="Rhea" id="RHEA:23384"/>
        <dbReference type="ChEBI" id="CHEBI:17057"/>
        <dbReference type="ChEBI" id="CHEBI:47931"/>
        <dbReference type="EC" id="5.1.3.11"/>
    </reaction>
</comment>
<organism evidence="5 6">
    <name type="scientific">Sunxiuqinia elliptica</name>
    <dbReference type="NCBI Taxonomy" id="655355"/>
    <lineage>
        <taxon>Bacteria</taxon>
        <taxon>Pseudomonadati</taxon>
        <taxon>Bacteroidota</taxon>
        <taxon>Bacteroidia</taxon>
        <taxon>Marinilabiliales</taxon>
        <taxon>Prolixibacteraceae</taxon>
        <taxon>Sunxiuqinia</taxon>
    </lineage>
</organism>
<dbReference type="Pfam" id="PF07221">
    <property type="entry name" value="GlcNAc_2-epim"/>
    <property type="match status" value="1"/>
</dbReference>
<sequence length="397" mass="46641">MKQELIHQFKHEVEQELHRIMDFWHSRMPDQHHGGFLGELDFFGKPVPDAPKGIILNTRILWTFSTVAQRSQKHEHIEMAKRAYQYLLDHFLDQEFGGVVWTVDYQGKNQDSRKQIYAQAFFIYALSAYYQLTKEQQALDLAISLFDLLEEKATDPIHGGYLDAFDKKWNELDDMRLSEKDLNEKKILNTHLHLLEAYSSLAQVYPNPKVKQALNKLLQLFKKKFIRADFHLNMFFDEDWNIKSQLVSYGHDIETSWLLCEAAEEVATPTELKEVKELAIQMTKIFVAEGITTDGGVLNEFDRATGHLDTDYHWWPQIEAIVGLINAWQLSKDEQFLTQALKVWEFTKNNLFDIEYGEWHWSVNQDLKPDQSQVKAGFWKCPYHNSRGCLEILKRLQ</sequence>
<dbReference type="PANTHER" id="PTHR15108">
    <property type="entry name" value="N-ACYLGLUCOSAMINE-2-EPIMERASE"/>
    <property type="match status" value="1"/>
</dbReference>
<dbReference type="InterPro" id="IPR028584">
    <property type="entry name" value="Cellobiose_2_epim"/>
</dbReference>
<comment type="function">
    <text evidence="4">Catalyzes the reversible epimerization of cellobiose to 4-O-beta-D-glucopyranosyl-D-mannose (Glc-Man).</text>
</comment>
<dbReference type="EMBL" id="FONW01000002">
    <property type="protein sequence ID" value="SFF12478.1"/>
    <property type="molecule type" value="Genomic_DNA"/>
</dbReference>